<keyword evidence="4" id="KW-1185">Reference proteome</keyword>
<evidence type="ECO:0000256" key="1">
    <source>
        <dbReference type="SAM" id="MobiDB-lite"/>
    </source>
</evidence>
<gene>
    <name evidence="3" type="ORF">WMO26_08775</name>
</gene>
<evidence type="ECO:0000313" key="4">
    <source>
        <dbReference type="Proteomes" id="UP001489509"/>
    </source>
</evidence>
<dbReference type="InterPro" id="IPR012340">
    <property type="entry name" value="NA-bd_OB-fold"/>
</dbReference>
<accession>A0ABV1E0S2</accession>
<dbReference type="Gene3D" id="2.40.50.140">
    <property type="entry name" value="Nucleic acid-binding proteins"/>
    <property type="match status" value="1"/>
</dbReference>
<feature type="transmembrane region" description="Helical" evidence="2">
    <location>
        <begin position="12"/>
        <end position="35"/>
    </location>
</feature>
<organism evidence="3 4">
    <name type="scientific">Solibaculum intestinale</name>
    <dbReference type="NCBI Taxonomy" id="3133165"/>
    <lineage>
        <taxon>Bacteria</taxon>
        <taxon>Bacillati</taxon>
        <taxon>Bacillota</taxon>
        <taxon>Clostridia</taxon>
        <taxon>Eubacteriales</taxon>
        <taxon>Oscillospiraceae</taxon>
        <taxon>Solibaculum</taxon>
    </lineage>
</organism>
<evidence type="ECO:0000313" key="3">
    <source>
        <dbReference type="EMBL" id="MEQ2440916.1"/>
    </source>
</evidence>
<dbReference type="Proteomes" id="UP001489509">
    <property type="component" value="Unassembled WGS sequence"/>
</dbReference>
<keyword evidence="2" id="KW-0472">Membrane</keyword>
<dbReference type="RefSeq" id="WP_349219695.1">
    <property type="nucleotide sequence ID" value="NZ_JBBMFD010000014.1"/>
</dbReference>
<reference evidence="3 4" key="1">
    <citation type="submission" date="2024-03" db="EMBL/GenBank/DDBJ databases">
        <title>Human intestinal bacterial collection.</title>
        <authorList>
            <person name="Pauvert C."/>
            <person name="Hitch T.C.A."/>
            <person name="Clavel T."/>
        </authorList>
    </citation>
    <scope>NUCLEOTIDE SEQUENCE [LARGE SCALE GENOMIC DNA]</scope>
    <source>
        <strain evidence="3 4">CLA-JM-H44</strain>
    </source>
</reference>
<sequence length="218" mass="23236">MFEWWEGLSSLLKVLYCIAFPASLLLLLQVVLSLFGLGHGDGDFNASDTSGLDPDAGTPGGSDAGTPDSSMDPADAPGDIGGDPSLRLFTFQGIVAFFTLFSWTAIVCVQSQVPAALSLLIGFMVGAVALLGVAKFYQWATRLQSNGTISLRNALGQTGVVYIRIPKKGEGQGKITMTIQERFSELDAITYGDEDLKPSTVVRVVDLVNDLLVVEKEN</sequence>
<comment type="caution">
    <text evidence="3">The sequence shown here is derived from an EMBL/GenBank/DDBJ whole genome shotgun (WGS) entry which is preliminary data.</text>
</comment>
<evidence type="ECO:0008006" key="5">
    <source>
        <dbReference type="Google" id="ProtNLM"/>
    </source>
</evidence>
<proteinExistence type="predicted"/>
<name>A0ABV1E0S2_9FIRM</name>
<protein>
    <recommendedName>
        <fullName evidence="5">NfeD-like C-terminal domain-containing protein</fullName>
    </recommendedName>
</protein>
<keyword evidence="2" id="KW-0812">Transmembrane</keyword>
<keyword evidence="2" id="KW-1133">Transmembrane helix</keyword>
<feature type="transmembrane region" description="Helical" evidence="2">
    <location>
        <begin position="89"/>
        <end position="109"/>
    </location>
</feature>
<evidence type="ECO:0000256" key="2">
    <source>
        <dbReference type="SAM" id="Phobius"/>
    </source>
</evidence>
<feature type="transmembrane region" description="Helical" evidence="2">
    <location>
        <begin position="116"/>
        <end position="137"/>
    </location>
</feature>
<dbReference type="EMBL" id="JBBMFD010000014">
    <property type="protein sequence ID" value="MEQ2440916.1"/>
    <property type="molecule type" value="Genomic_DNA"/>
</dbReference>
<feature type="region of interest" description="Disordered" evidence="1">
    <location>
        <begin position="48"/>
        <end position="77"/>
    </location>
</feature>